<dbReference type="Pfam" id="PF17820">
    <property type="entry name" value="PDZ_6"/>
    <property type="match status" value="1"/>
</dbReference>
<dbReference type="RefSeq" id="WP_017711961.1">
    <property type="nucleotide sequence ID" value="NZ_KB235935.1"/>
</dbReference>
<evidence type="ECO:0000313" key="3">
    <source>
        <dbReference type="Proteomes" id="UP000034681"/>
    </source>
</evidence>
<dbReference type="InterPro" id="IPR036034">
    <property type="entry name" value="PDZ_sf"/>
</dbReference>
<dbReference type="InterPro" id="IPR058240">
    <property type="entry name" value="rSAM_sf"/>
</dbReference>
<comment type="caution">
    <text evidence="2">The sequence shown here is derived from an EMBL/GenBank/DDBJ whole genome shotgun (WGS) entry which is preliminary data.</text>
</comment>
<organism evidence="2 3">
    <name type="scientific">Prochlorothrix hollandica PCC 9006 = CALU 1027</name>
    <dbReference type="NCBI Taxonomy" id="317619"/>
    <lineage>
        <taxon>Bacteria</taxon>
        <taxon>Bacillati</taxon>
        <taxon>Cyanobacteriota</taxon>
        <taxon>Cyanophyceae</taxon>
        <taxon>Prochlorotrichales</taxon>
        <taxon>Prochlorotrichaceae</taxon>
        <taxon>Prochlorothrix</taxon>
    </lineage>
</organism>
<gene>
    <name evidence="2" type="ORF">PROH_19640</name>
</gene>
<dbReference type="PROSITE" id="PS50106">
    <property type="entry name" value="PDZ"/>
    <property type="match status" value="1"/>
</dbReference>
<name>A0A0M2PQ50_PROHO</name>
<dbReference type="InterPro" id="IPR041489">
    <property type="entry name" value="PDZ_6"/>
</dbReference>
<keyword evidence="3" id="KW-1185">Reference proteome</keyword>
<evidence type="ECO:0000259" key="1">
    <source>
        <dbReference type="PROSITE" id="PS50106"/>
    </source>
</evidence>
<dbReference type="NCBIfam" id="TIGR03279">
    <property type="entry name" value="cyano_FeS_chp"/>
    <property type="match status" value="1"/>
</dbReference>
<dbReference type="SUPFAM" id="SSF50156">
    <property type="entry name" value="PDZ domain-like"/>
    <property type="match status" value="1"/>
</dbReference>
<dbReference type="Pfam" id="PF19238">
    <property type="entry name" value="Radical_SAM_2"/>
    <property type="match status" value="1"/>
</dbReference>
<sequence>MSDRTVQPATISQVIPDSIAAEMGFEPGDRLVSINGTTPRDLIDYRFLCGDEFLELEVLDRGGRSHQIEIEKDYDEDLGLAFETALFDGLIQCNNRCPFCFIDQQPPGKRASLYLKDDDYRLSFLYGSYLTLTNLTPAEWDRIDRLRLSPLYVSVHATEPAVRTRLLKNPRAGQIREHLAWFRDHELPVHTQVVVCPDINDGVHLDRTLRDLAALHQGEVPGVLSAAVVPVGLTRFRPSADELRPVTPADATAVIAQVQALQAEFLRDYGTRLAWLADEWFLIAGQPLPPVAIYEDFPQLEDGVGSIRSFLQSFMAATQALPAHVHPPRRLTWVVGNVVEQAFGPIADRLNGVAGLSVTLVGLASDYWGQALTVTGLLTGQDLVAGLQDRDLGEGLLLPSVMLQQGTLDRGDDRRFLDDRTVAEVAAALGIPILICDGIEELLEHCGLQPSHSLGIAPANIDPGSESQQ</sequence>
<dbReference type="InterPro" id="IPR001478">
    <property type="entry name" value="PDZ"/>
</dbReference>
<dbReference type="Gene3D" id="2.30.42.10">
    <property type="match status" value="1"/>
</dbReference>
<dbReference type="Pfam" id="PF04459">
    <property type="entry name" value="DUF512"/>
    <property type="match status" value="1"/>
</dbReference>
<dbReference type="eggNOG" id="COG1625">
    <property type="taxonomic scope" value="Bacteria"/>
</dbReference>
<proteinExistence type="predicted"/>
<dbReference type="STRING" id="317619.GCA_000332315_01405"/>
<evidence type="ECO:0000313" key="2">
    <source>
        <dbReference type="EMBL" id="KKI98364.1"/>
    </source>
</evidence>
<dbReference type="InterPro" id="IPR045375">
    <property type="entry name" value="Put_radical_SAM-like_N"/>
</dbReference>
<accession>A0A0M2PQ50</accession>
<feature type="domain" description="PDZ" evidence="1">
    <location>
        <begin position="1"/>
        <end position="42"/>
    </location>
</feature>
<dbReference type="InterPro" id="IPR017673">
    <property type="entry name" value="CHP03279_fam"/>
</dbReference>
<dbReference type="Proteomes" id="UP000034681">
    <property type="component" value="Unassembled WGS sequence"/>
</dbReference>
<dbReference type="OrthoDB" id="9774724at2"/>
<protein>
    <submittedName>
        <fullName evidence="2">Fe-S oxidoreductase</fullName>
    </submittedName>
</protein>
<dbReference type="EMBL" id="AJTX02000009">
    <property type="protein sequence ID" value="KKI98364.1"/>
    <property type="molecule type" value="Genomic_DNA"/>
</dbReference>
<dbReference type="SUPFAM" id="SSF102114">
    <property type="entry name" value="Radical SAM enzymes"/>
    <property type="match status" value="1"/>
</dbReference>
<dbReference type="AlphaFoldDB" id="A0A0M2PQ50"/>
<reference evidence="2" key="1">
    <citation type="submission" date="2012-04" db="EMBL/GenBank/DDBJ databases">
        <authorList>
            <person name="Borisov I.G."/>
            <person name="Ivanikova N.V."/>
            <person name="Pinevich A.V."/>
        </authorList>
    </citation>
    <scope>NUCLEOTIDE SEQUENCE</scope>
    <source>
        <strain evidence="2">CALU 1027</strain>
    </source>
</reference>
<dbReference type="InterPro" id="IPR007549">
    <property type="entry name" value="DUF512"/>
</dbReference>